<evidence type="ECO:0000259" key="2">
    <source>
        <dbReference type="Pfam" id="PF05239"/>
    </source>
</evidence>
<dbReference type="AlphaFoldDB" id="A0A1I3U2M1"/>
<dbReference type="SUPFAM" id="SSF50346">
    <property type="entry name" value="PRC-barrel domain"/>
    <property type="match status" value="1"/>
</dbReference>
<dbReference type="RefSeq" id="WP_092784274.1">
    <property type="nucleotide sequence ID" value="NZ_FORA01000006.1"/>
</dbReference>
<proteinExistence type="predicted"/>
<protein>
    <submittedName>
        <fullName evidence="3">PRC-barrel domain-containing protein</fullName>
    </submittedName>
</protein>
<reference evidence="3 4" key="1">
    <citation type="submission" date="2016-10" db="EMBL/GenBank/DDBJ databases">
        <authorList>
            <person name="de Groot N.N."/>
        </authorList>
    </citation>
    <scope>NUCLEOTIDE SEQUENCE [LARGE SCALE GENOMIC DNA]</scope>
    <source>
        <strain evidence="3 4">DSM 19073</strain>
    </source>
</reference>
<dbReference type="InterPro" id="IPR011033">
    <property type="entry name" value="PRC_barrel-like_sf"/>
</dbReference>
<keyword evidence="1" id="KW-0732">Signal</keyword>
<dbReference type="STRING" id="390807.SAMN04488095_3596"/>
<organism evidence="3 4">
    <name type="scientific">Jannaschia pohangensis</name>
    <dbReference type="NCBI Taxonomy" id="390807"/>
    <lineage>
        <taxon>Bacteria</taxon>
        <taxon>Pseudomonadati</taxon>
        <taxon>Pseudomonadota</taxon>
        <taxon>Alphaproteobacteria</taxon>
        <taxon>Rhodobacterales</taxon>
        <taxon>Roseobacteraceae</taxon>
        <taxon>Jannaschia</taxon>
    </lineage>
</organism>
<name>A0A1I3U2M1_9RHOB</name>
<evidence type="ECO:0000256" key="1">
    <source>
        <dbReference type="SAM" id="SignalP"/>
    </source>
</evidence>
<feature type="chain" id="PRO_5011453196" evidence="1">
    <location>
        <begin position="24"/>
        <end position="155"/>
    </location>
</feature>
<dbReference type="Pfam" id="PF05239">
    <property type="entry name" value="PRC"/>
    <property type="match status" value="1"/>
</dbReference>
<evidence type="ECO:0000313" key="4">
    <source>
        <dbReference type="Proteomes" id="UP000199110"/>
    </source>
</evidence>
<gene>
    <name evidence="3" type="ORF">SAMN04488095_3596</name>
</gene>
<dbReference type="InterPro" id="IPR027275">
    <property type="entry name" value="PRC-brl_dom"/>
</dbReference>
<dbReference type="OrthoDB" id="7876889at2"/>
<sequence>MRFSPILPMGAVLLTLSALPIAAQDQTPATGGYGAFADIAVSDLVGLNVLTNSGENVGEIETLVKASADGDVMAVLGIGGFLGFGEHDVAVPLTELAPAEGAVLLQSLDLATLEGMPAYDGAGEALPMNTTVAGDVLEEEILPVAPEGGDATISQ</sequence>
<accession>A0A1I3U2M1</accession>
<dbReference type="Gene3D" id="2.30.30.240">
    <property type="entry name" value="PRC-barrel domain"/>
    <property type="match status" value="1"/>
</dbReference>
<keyword evidence="4" id="KW-1185">Reference proteome</keyword>
<dbReference type="EMBL" id="FORA01000006">
    <property type="protein sequence ID" value="SFJ76017.1"/>
    <property type="molecule type" value="Genomic_DNA"/>
</dbReference>
<feature type="domain" description="PRC-barrel" evidence="2">
    <location>
        <begin position="39"/>
        <end position="103"/>
    </location>
</feature>
<feature type="signal peptide" evidence="1">
    <location>
        <begin position="1"/>
        <end position="23"/>
    </location>
</feature>
<dbReference type="Proteomes" id="UP000199110">
    <property type="component" value="Unassembled WGS sequence"/>
</dbReference>
<evidence type="ECO:0000313" key="3">
    <source>
        <dbReference type="EMBL" id="SFJ76017.1"/>
    </source>
</evidence>